<dbReference type="OrthoDB" id="9841554at2"/>
<proteinExistence type="predicted"/>
<comment type="caution">
    <text evidence="1">The sequence shown here is derived from an EMBL/GenBank/DDBJ whole genome shotgun (WGS) entry which is preliminary data.</text>
</comment>
<dbReference type="SUPFAM" id="SSF52540">
    <property type="entry name" value="P-loop containing nucleoside triphosphate hydrolases"/>
    <property type="match status" value="1"/>
</dbReference>
<gene>
    <name evidence="1" type="ORF">EI77_02418</name>
</gene>
<keyword evidence="2" id="KW-1185">Reference proteome</keyword>
<organism evidence="1 2">
    <name type="scientific">Prosthecobacter fusiformis</name>
    <dbReference type="NCBI Taxonomy" id="48464"/>
    <lineage>
        <taxon>Bacteria</taxon>
        <taxon>Pseudomonadati</taxon>
        <taxon>Verrucomicrobiota</taxon>
        <taxon>Verrucomicrobiia</taxon>
        <taxon>Verrucomicrobiales</taxon>
        <taxon>Verrucomicrobiaceae</taxon>
        <taxon>Prosthecobacter</taxon>
    </lineage>
</organism>
<dbReference type="Proteomes" id="UP000295662">
    <property type="component" value="Unassembled WGS sequence"/>
</dbReference>
<dbReference type="RefSeq" id="WP_133795460.1">
    <property type="nucleotide sequence ID" value="NZ_SOCA01000003.1"/>
</dbReference>
<dbReference type="InterPro" id="IPR027417">
    <property type="entry name" value="P-loop_NTPase"/>
</dbReference>
<reference evidence="1 2" key="1">
    <citation type="submission" date="2019-03" db="EMBL/GenBank/DDBJ databases">
        <title>Genomic Encyclopedia of Archaeal and Bacterial Type Strains, Phase II (KMG-II): from individual species to whole genera.</title>
        <authorList>
            <person name="Goeker M."/>
        </authorList>
    </citation>
    <scope>NUCLEOTIDE SEQUENCE [LARGE SCALE GENOMIC DNA]</scope>
    <source>
        <strain evidence="1 2">ATCC 25309</strain>
    </source>
</reference>
<name>A0A4R7S242_9BACT</name>
<evidence type="ECO:0000313" key="1">
    <source>
        <dbReference type="EMBL" id="TDU71295.1"/>
    </source>
</evidence>
<protein>
    <submittedName>
        <fullName evidence="1">Uncharacterized protein</fullName>
    </submittedName>
</protein>
<sequence length="195" mass="21778">MSSFAPEPVALTPDAWHGRLAETCTQMLQQKRQIILCITGKSGAGKSTLGKLLRKKGLPGISPRKIGVIDDGVLAVPLLGIFTRRIKSRSQERDNLAPFLHFLRRKKLVVYVNSKPERRLERCDVALRLRLPEEIRAQRLRERDHDGEARFRKTLHSSDEVGIPADHVFDLCLVASHDRAPSEESVGSVTKASAT</sequence>
<accession>A0A4R7S242</accession>
<evidence type="ECO:0000313" key="2">
    <source>
        <dbReference type="Proteomes" id="UP000295662"/>
    </source>
</evidence>
<dbReference type="Gene3D" id="3.40.50.300">
    <property type="entry name" value="P-loop containing nucleotide triphosphate hydrolases"/>
    <property type="match status" value="1"/>
</dbReference>
<dbReference type="EMBL" id="SOCA01000003">
    <property type="protein sequence ID" value="TDU71295.1"/>
    <property type="molecule type" value="Genomic_DNA"/>
</dbReference>
<dbReference type="AlphaFoldDB" id="A0A4R7S242"/>